<accession>A0AAV7LJD8</accession>
<gene>
    <name evidence="1" type="ORF">NDU88_002117</name>
</gene>
<keyword evidence="2" id="KW-1185">Reference proteome</keyword>
<dbReference type="AlphaFoldDB" id="A0AAV7LJD8"/>
<evidence type="ECO:0000313" key="1">
    <source>
        <dbReference type="EMBL" id="KAJ1088963.1"/>
    </source>
</evidence>
<sequence length="94" mass="10656">MVTEGIVQRVEARVVGHLSFALPSFWFLIPGEWQCRETVVESGRRFGVSGAVDGSRTQCVLRETLPVFLQPLRAVYWKPSWRLEGEGEGIPRLQ</sequence>
<protein>
    <submittedName>
        <fullName evidence="1">Uncharacterized protein</fullName>
    </submittedName>
</protein>
<dbReference type="Proteomes" id="UP001066276">
    <property type="component" value="Chromosome 11"/>
</dbReference>
<organism evidence="1 2">
    <name type="scientific">Pleurodeles waltl</name>
    <name type="common">Iberian ribbed newt</name>
    <dbReference type="NCBI Taxonomy" id="8319"/>
    <lineage>
        <taxon>Eukaryota</taxon>
        <taxon>Metazoa</taxon>
        <taxon>Chordata</taxon>
        <taxon>Craniata</taxon>
        <taxon>Vertebrata</taxon>
        <taxon>Euteleostomi</taxon>
        <taxon>Amphibia</taxon>
        <taxon>Batrachia</taxon>
        <taxon>Caudata</taxon>
        <taxon>Salamandroidea</taxon>
        <taxon>Salamandridae</taxon>
        <taxon>Pleurodelinae</taxon>
        <taxon>Pleurodeles</taxon>
    </lineage>
</organism>
<name>A0AAV7LJD8_PLEWA</name>
<reference evidence="1" key="1">
    <citation type="journal article" date="2022" name="bioRxiv">
        <title>Sequencing and chromosome-scale assembly of the giantPleurodeles waltlgenome.</title>
        <authorList>
            <person name="Brown T."/>
            <person name="Elewa A."/>
            <person name="Iarovenko S."/>
            <person name="Subramanian E."/>
            <person name="Araus A.J."/>
            <person name="Petzold A."/>
            <person name="Susuki M."/>
            <person name="Suzuki K.-i.T."/>
            <person name="Hayashi T."/>
            <person name="Toyoda A."/>
            <person name="Oliveira C."/>
            <person name="Osipova E."/>
            <person name="Leigh N.D."/>
            <person name="Simon A."/>
            <person name="Yun M.H."/>
        </authorList>
    </citation>
    <scope>NUCLEOTIDE SEQUENCE</scope>
    <source>
        <strain evidence="1">20211129_DDA</strain>
        <tissue evidence="1">Liver</tissue>
    </source>
</reference>
<comment type="caution">
    <text evidence="1">The sequence shown here is derived from an EMBL/GenBank/DDBJ whole genome shotgun (WGS) entry which is preliminary data.</text>
</comment>
<evidence type="ECO:0000313" key="2">
    <source>
        <dbReference type="Proteomes" id="UP001066276"/>
    </source>
</evidence>
<dbReference type="EMBL" id="JANPWB010000015">
    <property type="protein sequence ID" value="KAJ1088963.1"/>
    <property type="molecule type" value="Genomic_DNA"/>
</dbReference>
<proteinExistence type="predicted"/>